<dbReference type="InterPro" id="IPR002498">
    <property type="entry name" value="PInositol-4-P-4/5-kinase_core"/>
</dbReference>
<keyword evidence="4" id="KW-1185">Reference proteome</keyword>
<keyword evidence="1" id="KW-0418">Kinase</keyword>
<dbReference type="WBParaSite" id="Gr19_v10_g5729.t1">
    <property type="protein sequence ID" value="Gr19_v10_g5729.t1"/>
    <property type="gene ID" value="Gr19_v10_g5729"/>
</dbReference>
<proteinExistence type="predicted"/>
<dbReference type="SUPFAM" id="SSF49899">
    <property type="entry name" value="Concanavalin A-like lectins/glucanases"/>
    <property type="match status" value="1"/>
</dbReference>
<dbReference type="SUPFAM" id="SSF56104">
    <property type="entry name" value="SAICAR synthase-like"/>
    <property type="match status" value="1"/>
</dbReference>
<dbReference type="PROSITE" id="PS50188">
    <property type="entry name" value="B302_SPRY"/>
    <property type="match status" value="1"/>
</dbReference>
<dbReference type="SMART" id="SM00330">
    <property type="entry name" value="PIPKc"/>
    <property type="match status" value="1"/>
</dbReference>
<dbReference type="Pfam" id="PF00622">
    <property type="entry name" value="SPRY"/>
    <property type="match status" value="1"/>
</dbReference>
<dbReference type="Pfam" id="PF01504">
    <property type="entry name" value="PIP5K"/>
    <property type="match status" value="1"/>
</dbReference>
<dbReference type="GO" id="GO:0005524">
    <property type="term" value="F:ATP binding"/>
    <property type="evidence" value="ECO:0007669"/>
    <property type="project" value="UniProtKB-UniRule"/>
</dbReference>
<dbReference type="InterPro" id="IPR001870">
    <property type="entry name" value="B30.2/SPRY"/>
</dbReference>
<dbReference type="PANTHER" id="PTHR23086:SF101">
    <property type="entry name" value="LP03320P-RELATED"/>
    <property type="match status" value="1"/>
</dbReference>
<protein>
    <submittedName>
        <fullName evidence="5">B30.2/SPRY domain-containing protein</fullName>
    </submittedName>
</protein>
<dbReference type="Gene3D" id="3.30.800.10">
    <property type="entry name" value="Phosphatidylinositol Phosphate Kinase II Beta"/>
    <property type="match status" value="1"/>
</dbReference>
<dbReference type="GO" id="GO:0016308">
    <property type="term" value="F:1-phosphatidylinositol-4-phosphate 5-kinase activity"/>
    <property type="evidence" value="ECO:0007669"/>
    <property type="project" value="TreeGrafter"/>
</dbReference>
<accession>A0A914I0E0</accession>
<keyword evidence="1" id="KW-0547">Nucleotide-binding</keyword>
<dbReference type="Gene3D" id="3.30.810.10">
    <property type="entry name" value="2-Layer Sandwich"/>
    <property type="match status" value="1"/>
</dbReference>
<dbReference type="SMART" id="SM00449">
    <property type="entry name" value="SPRY"/>
    <property type="match status" value="1"/>
</dbReference>
<dbReference type="InterPro" id="IPR013320">
    <property type="entry name" value="ConA-like_dom_sf"/>
</dbReference>
<dbReference type="GO" id="GO:0046854">
    <property type="term" value="P:phosphatidylinositol phosphate biosynthetic process"/>
    <property type="evidence" value="ECO:0007669"/>
    <property type="project" value="TreeGrafter"/>
</dbReference>
<dbReference type="CDD" id="cd12885">
    <property type="entry name" value="SPRY_RanBP_like"/>
    <property type="match status" value="1"/>
</dbReference>
<dbReference type="AlphaFoldDB" id="A0A914I0E0"/>
<keyword evidence="1" id="KW-0067">ATP-binding</keyword>
<evidence type="ECO:0000256" key="1">
    <source>
        <dbReference type="PROSITE-ProRule" id="PRU00781"/>
    </source>
</evidence>
<dbReference type="Proteomes" id="UP000887572">
    <property type="component" value="Unplaced"/>
</dbReference>
<organism evidence="4 5">
    <name type="scientific">Globodera rostochiensis</name>
    <name type="common">Golden nematode worm</name>
    <name type="synonym">Heterodera rostochiensis</name>
    <dbReference type="NCBI Taxonomy" id="31243"/>
    <lineage>
        <taxon>Eukaryota</taxon>
        <taxon>Metazoa</taxon>
        <taxon>Ecdysozoa</taxon>
        <taxon>Nematoda</taxon>
        <taxon>Chromadorea</taxon>
        <taxon>Rhabditida</taxon>
        <taxon>Tylenchina</taxon>
        <taxon>Tylenchomorpha</taxon>
        <taxon>Tylenchoidea</taxon>
        <taxon>Heteroderidae</taxon>
        <taxon>Heteroderinae</taxon>
        <taxon>Globodera</taxon>
    </lineage>
</organism>
<dbReference type="GO" id="GO:0005886">
    <property type="term" value="C:plasma membrane"/>
    <property type="evidence" value="ECO:0007669"/>
    <property type="project" value="TreeGrafter"/>
</dbReference>
<reference evidence="5" key="1">
    <citation type="submission" date="2022-11" db="UniProtKB">
        <authorList>
            <consortium name="WormBaseParasite"/>
        </authorList>
    </citation>
    <scope>IDENTIFICATION</scope>
</reference>
<dbReference type="InterPro" id="IPR043136">
    <property type="entry name" value="B30.2/SPRY_sf"/>
</dbReference>
<dbReference type="PROSITE" id="PS51455">
    <property type="entry name" value="PIPK"/>
    <property type="match status" value="1"/>
</dbReference>
<keyword evidence="1" id="KW-0808">Transferase</keyword>
<sequence>MSVSTESTNGEDITTDEDLWPALTYLNPNEEVQLLRARIAQLERRQTINNSPTSSTSFDLVLQNGNLYGTANAEQQNADQKALSATIDQQLSVEDLQKTVAEFNLTQNKWDSAACHEKLTLIGPLQLIVQHNGGFLLMIRSVFAEQPMPKKDGIFYYEVKMSGKGPIAIGLGTKQVPLDGWVGEKEGTYGYMSNGDFLGHLVGGCRQNFNGGRKSRFGRGDVVGCGVDLATRQIIYTKNEQRLATNGLYVDSSVDLFPCVTLCCAGDKIEANFGPNFNYKFGFEQEVPGQILANNPPYQVEERVESRIDAIRKCLIHALSNTSTSTDDQKYLIGTGTRQFEFIAYAPQAFDNLMALWNKNVPKLQLLNSLKKGELRQISNPNGRLSNVDIFIKTADQLFFIKDVKTGKEMLTVNDQKAHRTKPKAELDFFWKHLRSYCVRMEEEFNFYGQQSLLPKFFALFGIKDNSYGVPGEERMFLVMKNLIPEKQKNDPIPEKNNDNDEMQQISLDFAYKFDVKGSLDHQKLPAIKRYPKDGKNPTFRFLDLYDETEKKMSEANRAMLKEKREGCFFRNGILLEDDVYTKFIGILSRDAMFLKESGRTDYSLLLGLTFEELSERQMELLQKNNANILVASCEDCSRDRGQTYSNVIENFVIIPGIIDILAQFNWRKKIDLVNRVVVKHETEKKAKSAIAPEDFYFRFMCAVATKVFRPRTNQENQLETSEKAFCGWLITEPKFE</sequence>
<evidence type="ECO:0000313" key="5">
    <source>
        <dbReference type="WBParaSite" id="Gr19_v10_g5729.t1"/>
    </source>
</evidence>
<dbReference type="InterPro" id="IPR003877">
    <property type="entry name" value="SPRY_dom"/>
</dbReference>
<evidence type="ECO:0000313" key="4">
    <source>
        <dbReference type="Proteomes" id="UP000887572"/>
    </source>
</evidence>
<dbReference type="Gene3D" id="2.60.120.920">
    <property type="match status" value="1"/>
</dbReference>
<feature type="domain" description="B30.2/SPRY" evidence="2">
    <location>
        <begin position="88"/>
        <end position="278"/>
    </location>
</feature>
<dbReference type="InterPro" id="IPR027483">
    <property type="entry name" value="PInositol-4-P-4/5-kinase_C_sf"/>
</dbReference>
<dbReference type="PANTHER" id="PTHR23086">
    <property type="entry name" value="PHOSPHATIDYLINOSITOL-4-PHOSPHATE 5-KINASE"/>
    <property type="match status" value="1"/>
</dbReference>
<feature type="domain" description="PIPK" evidence="3">
    <location>
        <begin position="279"/>
        <end position="708"/>
    </location>
</feature>
<name>A0A914I0E0_GLORO</name>
<evidence type="ECO:0000259" key="2">
    <source>
        <dbReference type="PROSITE" id="PS50188"/>
    </source>
</evidence>
<dbReference type="InterPro" id="IPR027484">
    <property type="entry name" value="PInositol-4-P-5-kinase_N"/>
</dbReference>
<dbReference type="InterPro" id="IPR023610">
    <property type="entry name" value="PInositol-4/5-P-5/4-kinase"/>
</dbReference>
<evidence type="ECO:0000259" key="3">
    <source>
        <dbReference type="PROSITE" id="PS51455"/>
    </source>
</evidence>
<dbReference type="InterPro" id="IPR044736">
    <property type="entry name" value="Gid1/RanBPM/SPLA_SPRY"/>
</dbReference>